<keyword evidence="12" id="KW-1185">Reference proteome</keyword>
<evidence type="ECO:0000259" key="10">
    <source>
        <dbReference type="Pfam" id="PF04290"/>
    </source>
</evidence>
<keyword evidence="2 9" id="KW-0813">Transport</keyword>
<comment type="subunit">
    <text evidence="9">The complex comprises the extracytoplasmic solute receptor protein and the two transmembrane proteins.</text>
</comment>
<gene>
    <name evidence="11" type="ORF">O4H32_03020</name>
</gene>
<evidence type="ECO:0000313" key="11">
    <source>
        <dbReference type="EMBL" id="MCZ4328928.1"/>
    </source>
</evidence>
<evidence type="ECO:0000256" key="1">
    <source>
        <dbReference type="ARBA" id="ARBA00004429"/>
    </source>
</evidence>
<name>A0ABT4M0S7_9BURK</name>
<comment type="similarity">
    <text evidence="8 9">Belongs to the TRAP transporter small permease family.</text>
</comment>
<comment type="subcellular location">
    <subcellularLocation>
        <location evidence="1 9">Cell inner membrane</location>
        <topology evidence="1 9">Multi-pass membrane protein</topology>
    </subcellularLocation>
</comment>
<comment type="caution">
    <text evidence="11">The sequence shown here is derived from an EMBL/GenBank/DDBJ whole genome shotgun (WGS) entry which is preliminary data.</text>
</comment>
<sequence length="195" mass="21074">MIHHASRLIVRGFEILIVACLAIMGILVFGNVVLRYAFNSGIAISEELARLLFVWLIFMGAVLASARRIHIGFDTLQRAVGPRARRALVVFTGALILAGCGIFIVGGWRQTLINLGNTYPVLGISYAWLYGAALVFGVALVFPVCNNIHRALRGIDDGLTEDLADRIEGLAGRIEDESGPRAVTAGRDGSTKEIK</sequence>
<dbReference type="PANTHER" id="PTHR35011">
    <property type="entry name" value="2,3-DIKETO-L-GULONATE TRAP TRANSPORTER SMALL PERMEASE PROTEIN YIAM"/>
    <property type="match status" value="1"/>
</dbReference>
<feature type="transmembrane region" description="Helical" evidence="9">
    <location>
        <begin position="87"/>
        <end position="108"/>
    </location>
</feature>
<dbReference type="Proteomes" id="UP001068379">
    <property type="component" value="Unassembled WGS sequence"/>
</dbReference>
<comment type="function">
    <text evidence="9">Part of the tripartite ATP-independent periplasmic (TRAP) transport system.</text>
</comment>
<keyword evidence="3" id="KW-1003">Cell membrane</keyword>
<accession>A0ABT4M0S7</accession>
<dbReference type="PANTHER" id="PTHR35011:SF2">
    <property type="entry name" value="2,3-DIKETO-L-GULONATE TRAP TRANSPORTER SMALL PERMEASE PROTEIN YIAM"/>
    <property type="match status" value="1"/>
</dbReference>
<protein>
    <recommendedName>
        <fullName evidence="9">TRAP transporter small permease protein</fullName>
    </recommendedName>
</protein>
<feature type="domain" description="Tripartite ATP-independent periplasmic transporters DctQ component" evidence="10">
    <location>
        <begin position="25"/>
        <end position="153"/>
    </location>
</feature>
<keyword evidence="5 9" id="KW-0812">Transmembrane</keyword>
<reference evidence="11" key="1">
    <citation type="submission" date="2022-12" db="EMBL/GenBank/DDBJ databases">
        <title>Bacterial isolates from different developmental stages of Nematostella vectensis.</title>
        <authorList>
            <person name="Fraune S."/>
        </authorList>
    </citation>
    <scope>NUCLEOTIDE SEQUENCE</scope>
    <source>
        <strain evidence="11">G21619-S1</strain>
    </source>
</reference>
<dbReference type="RefSeq" id="WP_269356558.1">
    <property type="nucleotide sequence ID" value="NZ_JAPWHE010000001.1"/>
</dbReference>
<keyword evidence="7 9" id="KW-0472">Membrane</keyword>
<dbReference type="EMBL" id="JAPWHE010000001">
    <property type="protein sequence ID" value="MCZ4328928.1"/>
    <property type="molecule type" value="Genomic_DNA"/>
</dbReference>
<evidence type="ECO:0000313" key="12">
    <source>
        <dbReference type="Proteomes" id="UP001068379"/>
    </source>
</evidence>
<feature type="transmembrane region" description="Helical" evidence="9">
    <location>
        <begin position="12"/>
        <end position="36"/>
    </location>
</feature>
<evidence type="ECO:0000256" key="2">
    <source>
        <dbReference type="ARBA" id="ARBA00022448"/>
    </source>
</evidence>
<evidence type="ECO:0000256" key="7">
    <source>
        <dbReference type="ARBA" id="ARBA00023136"/>
    </source>
</evidence>
<evidence type="ECO:0000256" key="8">
    <source>
        <dbReference type="ARBA" id="ARBA00038436"/>
    </source>
</evidence>
<feature type="transmembrane region" description="Helical" evidence="9">
    <location>
        <begin position="128"/>
        <end position="145"/>
    </location>
</feature>
<dbReference type="InterPro" id="IPR007387">
    <property type="entry name" value="TRAP_DctQ"/>
</dbReference>
<evidence type="ECO:0000256" key="5">
    <source>
        <dbReference type="ARBA" id="ARBA00022692"/>
    </source>
</evidence>
<organism evidence="11 12">
    <name type="scientific">Castellaniella denitrificans</name>
    <dbReference type="NCBI Taxonomy" id="56119"/>
    <lineage>
        <taxon>Bacteria</taxon>
        <taxon>Pseudomonadati</taxon>
        <taxon>Pseudomonadota</taxon>
        <taxon>Betaproteobacteria</taxon>
        <taxon>Burkholderiales</taxon>
        <taxon>Alcaligenaceae</taxon>
        <taxon>Castellaniella</taxon>
    </lineage>
</organism>
<dbReference type="Pfam" id="PF04290">
    <property type="entry name" value="DctQ"/>
    <property type="match status" value="1"/>
</dbReference>
<keyword evidence="6 9" id="KW-1133">Transmembrane helix</keyword>
<feature type="transmembrane region" description="Helical" evidence="9">
    <location>
        <begin position="48"/>
        <end position="66"/>
    </location>
</feature>
<evidence type="ECO:0000256" key="4">
    <source>
        <dbReference type="ARBA" id="ARBA00022519"/>
    </source>
</evidence>
<proteinExistence type="inferred from homology"/>
<evidence type="ECO:0000256" key="6">
    <source>
        <dbReference type="ARBA" id="ARBA00022989"/>
    </source>
</evidence>
<evidence type="ECO:0000256" key="3">
    <source>
        <dbReference type="ARBA" id="ARBA00022475"/>
    </source>
</evidence>
<keyword evidence="4 9" id="KW-0997">Cell inner membrane</keyword>
<dbReference type="InterPro" id="IPR055348">
    <property type="entry name" value="DctQ"/>
</dbReference>
<evidence type="ECO:0000256" key="9">
    <source>
        <dbReference type="RuleBase" id="RU369079"/>
    </source>
</evidence>